<protein>
    <recommendedName>
        <fullName evidence="7">Inositolphosphotransferase Aur1/Ipt1 domain-containing protein</fullName>
    </recommendedName>
</protein>
<dbReference type="Gene3D" id="1.20.144.10">
    <property type="entry name" value="Phosphatidic acid phosphatase type 2/haloperoxidase"/>
    <property type="match status" value="1"/>
</dbReference>
<dbReference type="AlphaFoldDB" id="A0A9P6AHQ5"/>
<feature type="domain" description="Inositolphosphotransferase Aur1/Ipt1" evidence="7">
    <location>
        <begin position="164"/>
        <end position="325"/>
    </location>
</feature>
<comment type="caution">
    <text evidence="8">The sequence shown here is derived from an EMBL/GenBank/DDBJ whole genome shotgun (WGS) entry which is preliminary data.</text>
</comment>
<organism evidence="8 9">
    <name type="scientific">Hydnum rufescens UP504</name>
    <dbReference type="NCBI Taxonomy" id="1448309"/>
    <lineage>
        <taxon>Eukaryota</taxon>
        <taxon>Fungi</taxon>
        <taxon>Dikarya</taxon>
        <taxon>Basidiomycota</taxon>
        <taxon>Agaricomycotina</taxon>
        <taxon>Agaricomycetes</taxon>
        <taxon>Cantharellales</taxon>
        <taxon>Hydnaceae</taxon>
        <taxon>Hydnum</taxon>
    </lineage>
</organism>
<dbReference type="PANTHER" id="PTHR31310:SF11">
    <property type="entry name" value="INOSITOL PHOSPHORYLCERAMIDE SYNTHASE CATALYTIC SUBUNIT AUR1"/>
    <property type="match status" value="1"/>
</dbReference>
<dbReference type="CDD" id="cd03386">
    <property type="entry name" value="PAP2_Aur1_like"/>
    <property type="match status" value="1"/>
</dbReference>
<keyword evidence="2 6" id="KW-0812">Transmembrane</keyword>
<evidence type="ECO:0000313" key="9">
    <source>
        <dbReference type="Proteomes" id="UP000886523"/>
    </source>
</evidence>
<comment type="subcellular location">
    <subcellularLocation>
        <location evidence="1">Membrane</location>
        <topology evidence="1">Multi-pass membrane protein</topology>
    </subcellularLocation>
</comment>
<dbReference type="EMBL" id="MU129124">
    <property type="protein sequence ID" value="KAF9506082.1"/>
    <property type="molecule type" value="Genomic_DNA"/>
</dbReference>
<evidence type="ECO:0000256" key="3">
    <source>
        <dbReference type="ARBA" id="ARBA00022989"/>
    </source>
</evidence>
<keyword evidence="3 6" id="KW-1133">Transmembrane helix</keyword>
<feature type="transmembrane region" description="Helical" evidence="6">
    <location>
        <begin position="74"/>
        <end position="91"/>
    </location>
</feature>
<feature type="region of interest" description="Disordered" evidence="5">
    <location>
        <begin position="1"/>
        <end position="21"/>
    </location>
</feature>
<keyword evidence="9" id="KW-1185">Reference proteome</keyword>
<dbReference type="SUPFAM" id="SSF48317">
    <property type="entry name" value="Acid phosphatase/Vanadium-dependent haloperoxidase"/>
    <property type="match status" value="1"/>
</dbReference>
<dbReference type="PANTHER" id="PTHR31310">
    <property type="match status" value="1"/>
</dbReference>
<dbReference type="InterPro" id="IPR052185">
    <property type="entry name" value="IPC_Synthase-Related"/>
</dbReference>
<feature type="transmembrane region" description="Helical" evidence="6">
    <location>
        <begin position="103"/>
        <end position="126"/>
    </location>
</feature>
<dbReference type="Proteomes" id="UP000886523">
    <property type="component" value="Unassembled WGS sequence"/>
</dbReference>
<dbReference type="OrthoDB" id="5784at2759"/>
<dbReference type="InterPro" id="IPR026841">
    <property type="entry name" value="Aur1/Ipt1"/>
</dbReference>
<feature type="transmembrane region" description="Helical" evidence="6">
    <location>
        <begin position="267"/>
        <end position="286"/>
    </location>
</feature>
<proteinExistence type="predicted"/>
<sequence>MAASSPFWTRDGVSRPSHRPVFNRRTSASSNGLRGALRHVFSTLHIAVSRLQTSFDPHITLSRLRAHSWSYKDLIYLLHLALWIFWVSIMREPRFPLNLGIPLLYLTAISSFFPAMPILTWVLTFFSSRFIPVEYRPPISVSLLPTLESILYGANISDILTRFTHPVLDVPAWLSYGVVHFVGPFVLAAFLWLFAAKGALKFYCNAFGYMMLLGVICQILFPCAAPWYELRNGLTPADYSMSGSPGGLARIDAIFHSNGYTVAFSNAPVANATIAALFISHFWPRLRHYAWGYSAILYWATMYLTHHYLIDVVGGACLATAMFYLMMPTQSCPPPFIPFPSSPRSAVPFLQKGGGRNHRHTASIASLIRSDERIEDGWGPAGHRGLIAPQPQSLTTGNGLGREGSEPGETLSSGNSGSNALSISPSLEGRGHTARARSPSWPDRRGAV</sequence>
<feature type="transmembrane region" description="Helical" evidence="6">
    <location>
        <begin position="173"/>
        <end position="194"/>
    </location>
</feature>
<feature type="transmembrane region" description="Helical" evidence="6">
    <location>
        <begin position="206"/>
        <end position="228"/>
    </location>
</feature>
<dbReference type="GO" id="GO:0030148">
    <property type="term" value="P:sphingolipid biosynthetic process"/>
    <property type="evidence" value="ECO:0007669"/>
    <property type="project" value="TreeGrafter"/>
</dbReference>
<feature type="compositionally biased region" description="Low complexity" evidence="5">
    <location>
        <begin position="411"/>
        <end position="424"/>
    </location>
</feature>
<evidence type="ECO:0000256" key="6">
    <source>
        <dbReference type="SAM" id="Phobius"/>
    </source>
</evidence>
<evidence type="ECO:0000259" key="7">
    <source>
        <dbReference type="Pfam" id="PF14378"/>
    </source>
</evidence>
<dbReference type="GO" id="GO:0016020">
    <property type="term" value="C:membrane"/>
    <property type="evidence" value="ECO:0007669"/>
    <property type="project" value="UniProtKB-SubCell"/>
</dbReference>
<dbReference type="GO" id="GO:0070916">
    <property type="term" value="C:inositol phosphoceramide synthase complex"/>
    <property type="evidence" value="ECO:0007669"/>
    <property type="project" value="TreeGrafter"/>
</dbReference>
<evidence type="ECO:0000256" key="1">
    <source>
        <dbReference type="ARBA" id="ARBA00004141"/>
    </source>
</evidence>
<gene>
    <name evidence="8" type="ORF">BS47DRAFT_1353286</name>
</gene>
<dbReference type="Pfam" id="PF14378">
    <property type="entry name" value="PAP2_3"/>
    <property type="match status" value="1"/>
</dbReference>
<dbReference type="GO" id="GO:0006676">
    <property type="term" value="P:mannosyl diphosphorylinositol ceramide metabolic process"/>
    <property type="evidence" value="ECO:0007669"/>
    <property type="project" value="TreeGrafter"/>
</dbReference>
<evidence type="ECO:0000256" key="5">
    <source>
        <dbReference type="SAM" id="MobiDB-lite"/>
    </source>
</evidence>
<keyword evidence="4 6" id="KW-0472">Membrane</keyword>
<evidence type="ECO:0000313" key="8">
    <source>
        <dbReference type="EMBL" id="KAF9506082.1"/>
    </source>
</evidence>
<feature type="transmembrane region" description="Helical" evidence="6">
    <location>
        <begin position="307"/>
        <end position="327"/>
    </location>
</feature>
<evidence type="ECO:0000256" key="4">
    <source>
        <dbReference type="ARBA" id="ARBA00023136"/>
    </source>
</evidence>
<reference evidence="8" key="1">
    <citation type="journal article" date="2020" name="Nat. Commun.">
        <title>Large-scale genome sequencing of mycorrhizal fungi provides insights into the early evolution of symbiotic traits.</title>
        <authorList>
            <person name="Miyauchi S."/>
            <person name="Kiss E."/>
            <person name="Kuo A."/>
            <person name="Drula E."/>
            <person name="Kohler A."/>
            <person name="Sanchez-Garcia M."/>
            <person name="Morin E."/>
            <person name="Andreopoulos B."/>
            <person name="Barry K.W."/>
            <person name="Bonito G."/>
            <person name="Buee M."/>
            <person name="Carver A."/>
            <person name="Chen C."/>
            <person name="Cichocki N."/>
            <person name="Clum A."/>
            <person name="Culley D."/>
            <person name="Crous P.W."/>
            <person name="Fauchery L."/>
            <person name="Girlanda M."/>
            <person name="Hayes R.D."/>
            <person name="Keri Z."/>
            <person name="LaButti K."/>
            <person name="Lipzen A."/>
            <person name="Lombard V."/>
            <person name="Magnuson J."/>
            <person name="Maillard F."/>
            <person name="Murat C."/>
            <person name="Nolan M."/>
            <person name="Ohm R.A."/>
            <person name="Pangilinan J."/>
            <person name="Pereira M.F."/>
            <person name="Perotto S."/>
            <person name="Peter M."/>
            <person name="Pfister S."/>
            <person name="Riley R."/>
            <person name="Sitrit Y."/>
            <person name="Stielow J.B."/>
            <person name="Szollosi G."/>
            <person name="Zifcakova L."/>
            <person name="Stursova M."/>
            <person name="Spatafora J.W."/>
            <person name="Tedersoo L."/>
            <person name="Vaario L.M."/>
            <person name="Yamada A."/>
            <person name="Yan M."/>
            <person name="Wang P."/>
            <person name="Xu J."/>
            <person name="Bruns T."/>
            <person name="Baldrian P."/>
            <person name="Vilgalys R."/>
            <person name="Dunand C."/>
            <person name="Henrissat B."/>
            <person name="Grigoriev I.V."/>
            <person name="Hibbett D."/>
            <person name="Nagy L.G."/>
            <person name="Martin F.M."/>
        </authorList>
    </citation>
    <scope>NUCLEOTIDE SEQUENCE</scope>
    <source>
        <strain evidence="8">UP504</strain>
    </source>
</reference>
<feature type="region of interest" description="Disordered" evidence="5">
    <location>
        <begin position="379"/>
        <end position="448"/>
    </location>
</feature>
<name>A0A9P6AHQ5_9AGAM</name>
<dbReference type="InterPro" id="IPR036938">
    <property type="entry name" value="PAP2/HPO_sf"/>
</dbReference>
<evidence type="ECO:0000256" key="2">
    <source>
        <dbReference type="ARBA" id="ARBA00022692"/>
    </source>
</evidence>
<accession>A0A9P6AHQ5</accession>